<dbReference type="Proteomes" id="UP000215509">
    <property type="component" value="Unassembled WGS sequence"/>
</dbReference>
<accession>A0A229UJT2</accession>
<reference evidence="5 6" key="1">
    <citation type="submission" date="2017-07" db="EMBL/GenBank/DDBJ databases">
        <title>Genome sequencing and assembly of Paenibacillus rigui.</title>
        <authorList>
            <person name="Mayilraj S."/>
        </authorList>
    </citation>
    <scope>NUCLEOTIDE SEQUENCE [LARGE SCALE GENOMIC DNA]</scope>
    <source>
        <strain evidence="5 6">JCM 16352</strain>
    </source>
</reference>
<gene>
    <name evidence="5" type="ORF">CF651_24240</name>
</gene>
<comment type="catalytic activity">
    <reaction evidence="1">
        <text>3',5'-cyclic CMP + H2O = CMP + H(+)</text>
        <dbReference type="Rhea" id="RHEA:72675"/>
        <dbReference type="ChEBI" id="CHEBI:15377"/>
        <dbReference type="ChEBI" id="CHEBI:15378"/>
        <dbReference type="ChEBI" id="CHEBI:58003"/>
        <dbReference type="ChEBI" id="CHEBI:60377"/>
    </reaction>
    <physiologicalReaction direction="left-to-right" evidence="1">
        <dbReference type="Rhea" id="RHEA:72676"/>
    </physiologicalReaction>
</comment>
<evidence type="ECO:0000256" key="3">
    <source>
        <dbReference type="ARBA" id="ARBA00048505"/>
    </source>
</evidence>
<evidence type="ECO:0000313" key="6">
    <source>
        <dbReference type="Proteomes" id="UP000215509"/>
    </source>
</evidence>
<dbReference type="SUPFAM" id="SSF56281">
    <property type="entry name" value="Metallo-hydrolase/oxidoreductase"/>
    <property type="match status" value="1"/>
</dbReference>
<evidence type="ECO:0000259" key="4">
    <source>
        <dbReference type="SMART" id="SM00849"/>
    </source>
</evidence>
<dbReference type="InterPro" id="IPR001279">
    <property type="entry name" value="Metallo-B-lactamas"/>
</dbReference>
<keyword evidence="5" id="KW-0378">Hydrolase</keyword>
<dbReference type="PANTHER" id="PTHR42951:SF17">
    <property type="entry name" value="METALLO-BETA-LACTAMASE DOMAIN-CONTAINING PROTEIN"/>
    <property type="match status" value="1"/>
</dbReference>
<dbReference type="InterPro" id="IPR050855">
    <property type="entry name" value="NDM-1-like"/>
</dbReference>
<dbReference type="EMBL" id="NMQW01000039">
    <property type="protein sequence ID" value="OXM83708.1"/>
    <property type="molecule type" value="Genomic_DNA"/>
</dbReference>
<comment type="catalytic activity">
    <reaction evidence="3">
        <text>3',5'-cyclic UMP + H2O = UMP + H(+)</text>
        <dbReference type="Rhea" id="RHEA:70575"/>
        <dbReference type="ChEBI" id="CHEBI:15377"/>
        <dbReference type="ChEBI" id="CHEBI:15378"/>
        <dbReference type="ChEBI" id="CHEBI:57865"/>
        <dbReference type="ChEBI" id="CHEBI:184387"/>
    </reaction>
    <physiologicalReaction direction="left-to-right" evidence="3">
        <dbReference type="Rhea" id="RHEA:70576"/>
    </physiologicalReaction>
</comment>
<comment type="caution">
    <text evidence="5">The sequence shown here is derived from an EMBL/GenBank/DDBJ whole genome shotgun (WGS) entry which is preliminary data.</text>
</comment>
<dbReference type="CDD" id="cd07721">
    <property type="entry name" value="yflN-like_MBL-fold"/>
    <property type="match status" value="1"/>
</dbReference>
<comment type="function">
    <text evidence="2">Counteracts the endogenous Pycsar antiviral defense system. Phosphodiesterase that enables metal-dependent hydrolysis of host cyclic nucleotide Pycsar defense signals such as cCMP and cUMP.</text>
</comment>
<dbReference type="Gene3D" id="3.60.15.10">
    <property type="entry name" value="Ribonuclease Z/Hydroxyacylglutathione hydrolase-like"/>
    <property type="match status" value="1"/>
</dbReference>
<dbReference type="SMART" id="SM00849">
    <property type="entry name" value="Lactamase_B"/>
    <property type="match status" value="1"/>
</dbReference>
<sequence>MKWVQISEHVWKCSIWMIIPVNVWLVRSDTGLTLVDAGIPSMAKGLLRQIDRLQMPLERIVLTHGHSDHVGSLKRILETYPVPVYAHETEIPYMEGSMPYPRRKKAEATVQPGIAAPLDMQNRIGGLMPYATPGHSPGHTAYFHEQDRVLLAGDLFTSKRGQLNRPMPMFTADMKQAVESGAIVEQLAPKLVSVCHGGDVVITDPKQQVAAYRSISLARL</sequence>
<dbReference type="GO" id="GO:0016787">
    <property type="term" value="F:hydrolase activity"/>
    <property type="evidence" value="ECO:0007669"/>
    <property type="project" value="UniProtKB-KW"/>
</dbReference>
<evidence type="ECO:0000256" key="2">
    <source>
        <dbReference type="ARBA" id="ARBA00034301"/>
    </source>
</evidence>
<evidence type="ECO:0000256" key="1">
    <source>
        <dbReference type="ARBA" id="ARBA00034221"/>
    </source>
</evidence>
<dbReference type="Pfam" id="PF00753">
    <property type="entry name" value="Lactamase_B"/>
    <property type="match status" value="1"/>
</dbReference>
<protein>
    <submittedName>
        <fullName evidence="5">MBL fold metallo-hydrolase</fullName>
    </submittedName>
</protein>
<dbReference type="PANTHER" id="PTHR42951">
    <property type="entry name" value="METALLO-BETA-LACTAMASE DOMAIN-CONTAINING"/>
    <property type="match status" value="1"/>
</dbReference>
<name>A0A229UJT2_9BACL</name>
<proteinExistence type="predicted"/>
<dbReference type="RefSeq" id="WP_094017466.1">
    <property type="nucleotide sequence ID" value="NZ_NMQW01000039.1"/>
</dbReference>
<keyword evidence="6" id="KW-1185">Reference proteome</keyword>
<dbReference type="AlphaFoldDB" id="A0A229UJT2"/>
<evidence type="ECO:0000313" key="5">
    <source>
        <dbReference type="EMBL" id="OXM83708.1"/>
    </source>
</evidence>
<dbReference type="OrthoDB" id="9802248at2"/>
<organism evidence="5 6">
    <name type="scientific">Paenibacillus rigui</name>
    <dbReference type="NCBI Taxonomy" id="554312"/>
    <lineage>
        <taxon>Bacteria</taxon>
        <taxon>Bacillati</taxon>
        <taxon>Bacillota</taxon>
        <taxon>Bacilli</taxon>
        <taxon>Bacillales</taxon>
        <taxon>Paenibacillaceae</taxon>
        <taxon>Paenibacillus</taxon>
    </lineage>
</organism>
<dbReference type="InterPro" id="IPR036866">
    <property type="entry name" value="RibonucZ/Hydroxyglut_hydro"/>
</dbReference>
<feature type="domain" description="Metallo-beta-lactamase" evidence="4">
    <location>
        <begin position="20"/>
        <end position="196"/>
    </location>
</feature>